<dbReference type="GO" id="GO:0043952">
    <property type="term" value="P:protein transport by the Sec complex"/>
    <property type="evidence" value="ECO:0007669"/>
    <property type="project" value="UniProtKB-ARBA"/>
</dbReference>
<keyword evidence="5" id="KW-1003">Cell membrane</keyword>
<dbReference type="InterPro" id="IPR004027">
    <property type="entry name" value="SEC_C_motif"/>
</dbReference>
<evidence type="ECO:0000313" key="16">
    <source>
        <dbReference type="EMBL" id="HIY72878.1"/>
    </source>
</evidence>
<feature type="domain" description="SecA family profile" evidence="15">
    <location>
        <begin position="1"/>
        <end position="286"/>
    </location>
</feature>
<evidence type="ECO:0000256" key="6">
    <source>
        <dbReference type="ARBA" id="ARBA00022490"/>
    </source>
</evidence>
<accession>A0A9D1Z3T1</accession>
<comment type="cofactor">
    <cofactor evidence="1">
        <name>Zn(2+)</name>
        <dbReference type="ChEBI" id="CHEBI:29105"/>
    </cofactor>
</comment>
<reference evidence="16" key="2">
    <citation type="submission" date="2021-04" db="EMBL/GenBank/DDBJ databases">
        <authorList>
            <person name="Gilroy R."/>
        </authorList>
    </citation>
    <scope>NUCLEOTIDE SEQUENCE</scope>
    <source>
        <strain evidence="16">CHK33-7979</strain>
    </source>
</reference>
<dbReference type="InterPro" id="IPR027417">
    <property type="entry name" value="P-loop_NTPase"/>
</dbReference>
<dbReference type="Pfam" id="PF07517">
    <property type="entry name" value="SecA_DEAD"/>
    <property type="match status" value="1"/>
</dbReference>
<dbReference type="GO" id="GO:0006605">
    <property type="term" value="P:protein targeting"/>
    <property type="evidence" value="ECO:0007669"/>
    <property type="project" value="InterPro"/>
</dbReference>
<dbReference type="PRINTS" id="PR00906">
    <property type="entry name" value="SECA"/>
</dbReference>
<keyword evidence="13" id="KW-0811">Translocation</keyword>
<evidence type="ECO:0000256" key="4">
    <source>
        <dbReference type="ARBA" id="ARBA00022448"/>
    </source>
</evidence>
<gene>
    <name evidence="16" type="ORF">H9826_02720</name>
</gene>
<dbReference type="GO" id="GO:0005829">
    <property type="term" value="C:cytosol"/>
    <property type="evidence" value="ECO:0007669"/>
    <property type="project" value="TreeGrafter"/>
</dbReference>
<dbReference type="AlphaFoldDB" id="A0A9D1Z3T1"/>
<keyword evidence="12" id="KW-1278">Translocase</keyword>
<keyword evidence="4" id="KW-0813">Transport</keyword>
<dbReference type="Gene3D" id="3.40.50.300">
    <property type="entry name" value="P-loop containing nucleotide triphosphate hydrolases"/>
    <property type="match status" value="2"/>
</dbReference>
<dbReference type="GO" id="GO:0017038">
    <property type="term" value="P:protein import"/>
    <property type="evidence" value="ECO:0007669"/>
    <property type="project" value="InterPro"/>
</dbReference>
<keyword evidence="9" id="KW-0862">Zinc</keyword>
<evidence type="ECO:0000256" key="11">
    <source>
        <dbReference type="ARBA" id="ARBA00022927"/>
    </source>
</evidence>
<evidence type="ECO:0000256" key="10">
    <source>
        <dbReference type="ARBA" id="ARBA00022840"/>
    </source>
</evidence>
<dbReference type="InterPro" id="IPR000185">
    <property type="entry name" value="SecA"/>
</dbReference>
<dbReference type="PROSITE" id="PS01312">
    <property type="entry name" value="SECA"/>
    <property type="match status" value="1"/>
</dbReference>
<dbReference type="PANTHER" id="PTHR30612">
    <property type="entry name" value="SECA INNER MEMBRANE COMPONENT OF SEC PROTEIN SECRETION SYSTEM"/>
    <property type="match status" value="1"/>
</dbReference>
<evidence type="ECO:0000256" key="7">
    <source>
        <dbReference type="ARBA" id="ARBA00022723"/>
    </source>
</evidence>
<proteinExistence type="inferred from homology"/>
<evidence type="ECO:0000256" key="5">
    <source>
        <dbReference type="ARBA" id="ARBA00022475"/>
    </source>
</evidence>
<dbReference type="InterPro" id="IPR014018">
    <property type="entry name" value="SecA_motor_DEAD"/>
</dbReference>
<evidence type="ECO:0000259" key="15">
    <source>
        <dbReference type="PROSITE" id="PS51196"/>
    </source>
</evidence>
<comment type="caution">
    <text evidence="16">The sequence shown here is derived from an EMBL/GenBank/DDBJ whole genome shotgun (WGS) entry which is preliminary data.</text>
</comment>
<dbReference type="GO" id="GO:0005886">
    <property type="term" value="C:plasma membrane"/>
    <property type="evidence" value="ECO:0007669"/>
    <property type="project" value="TreeGrafter"/>
</dbReference>
<dbReference type="InterPro" id="IPR044722">
    <property type="entry name" value="SecA_SF2_C"/>
</dbReference>
<name>A0A9D1Z3T1_9FIRM</name>
<dbReference type="InterPro" id="IPR011115">
    <property type="entry name" value="SecA_DEAD"/>
</dbReference>
<dbReference type="InterPro" id="IPR020937">
    <property type="entry name" value="SecA_CS"/>
</dbReference>
<dbReference type="GO" id="GO:0006886">
    <property type="term" value="P:intracellular protein transport"/>
    <property type="evidence" value="ECO:0007669"/>
    <property type="project" value="InterPro"/>
</dbReference>
<evidence type="ECO:0000256" key="1">
    <source>
        <dbReference type="ARBA" id="ARBA00001947"/>
    </source>
</evidence>
<keyword evidence="7" id="KW-0479">Metal-binding</keyword>
<evidence type="ECO:0000256" key="9">
    <source>
        <dbReference type="ARBA" id="ARBA00022833"/>
    </source>
</evidence>
<dbReference type="GO" id="GO:0031522">
    <property type="term" value="C:cell envelope Sec protein transport complex"/>
    <property type="evidence" value="ECO:0007669"/>
    <property type="project" value="TreeGrafter"/>
</dbReference>
<reference evidence="16" key="1">
    <citation type="journal article" date="2021" name="PeerJ">
        <title>Extensive microbial diversity within the chicken gut microbiome revealed by metagenomics and culture.</title>
        <authorList>
            <person name="Gilroy R."/>
            <person name="Ravi A."/>
            <person name="Getino M."/>
            <person name="Pursley I."/>
            <person name="Horton D.L."/>
            <person name="Alikhan N.F."/>
            <person name="Baker D."/>
            <person name="Gharbi K."/>
            <person name="Hall N."/>
            <person name="Watson M."/>
            <person name="Adriaenssens E.M."/>
            <person name="Foster-Nyarko E."/>
            <person name="Jarju S."/>
            <person name="Secka A."/>
            <person name="Antonio M."/>
            <person name="Oren A."/>
            <person name="Chaudhuri R.R."/>
            <person name="La Ragione R."/>
            <person name="Hildebrand F."/>
            <person name="Pallen M.J."/>
        </authorList>
    </citation>
    <scope>NUCLEOTIDE SEQUENCE</scope>
    <source>
        <strain evidence="16">CHK33-7979</strain>
    </source>
</reference>
<evidence type="ECO:0000256" key="8">
    <source>
        <dbReference type="ARBA" id="ARBA00022741"/>
    </source>
</evidence>
<dbReference type="SUPFAM" id="SSF52540">
    <property type="entry name" value="P-loop containing nucleoside triphosphate hydrolases"/>
    <property type="match status" value="2"/>
</dbReference>
<evidence type="ECO:0000313" key="17">
    <source>
        <dbReference type="Proteomes" id="UP000886824"/>
    </source>
</evidence>
<keyword evidence="14" id="KW-0472">Membrane</keyword>
<evidence type="ECO:0000256" key="3">
    <source>
        <dbReference type="ARBA" id="ARBA00007650"/>
    </source>
</evidence>
<dbReference type="Pfam" id="PF02810">
    <property type="entry name" value="SEC-C"/>
    <property type="match status" value="1"/>
</dbReference>
<dbReference type="InterPro" id="IPR036266">
    <property type="entry name" value="SecA_Wing/Scaffold_sf"/>
</dbReference>
<evidence type="ECO:0000256" key="12">
    <source>
        <dbReference type="ARBA" id="ARBA00022967"/>
    </source>
</evidence>
<keyword evidence="8" id="KW-0547">Nucleotide-binding</keyword>
<dbReference type="Pfam" id="PF21090">
    <property type="entry name" value="P-loop_SecA"/>
    <property type="match status" value="1"/>
</dbReference>
<dbReference type="InterPro" id="IPR011116">
    <property type="entry name" value="SecA_Wing/Scaffold"/>
</dbReference>
<dbReference type="Gene3D" id="1.10.3060.10">
    <property type="entry name" value="Helical scaffold and wing domains of SecA"/>
    <property type="match status" value="1"/>
</dbReference>
<feature type="non-terminal residue" evidence="16">
    <location>
        <position position="1"/>
    </location>
</feature>
<dbReference type="PROSITE" id="PS51196">
    <property type="entry name" value="SECA_MOTOR_DEAD"/>
    <property type="match status" value="1"/>
</dbReference>
<keyword evidence="11" id="KW-0653">Protein transport</keyword>
<dbReference type="FunFam" id="3.40.50.300:FF:000113">
    <property type="entry name" value="Preprotein translocase subunit SecA"/>
    <property type="match status" value="1"/>
</dbReference>
<dbReference type="GO" id="GO:0005524">
    <property type="term" value="F:ATP binding"/>
    <property type="evidence" value="ECO:0007669"/>
    <property type="project" value="UniProtKB-KW"/>
</dbReference>
<dbReference type="CDD" id="cd18803">
    <property type="entry name" value="SF2_C_secA"/>
    <property type="match status" value="1"/>
</dbReference>
<comment type="subcellular location">
    <subcellularLocation>
        <location evidence="2">Membrane</location>
        <topology evidence="2">Peripheral membrane protein</topology>
    </subcellularLocation>
</comment>
<evidence type="ECO:0000256" key="14">
    <source>
        <dbReference type="ARBA" id="ARBA00023136"/>
    </source>
</evidence>
<organism evidence="16 17">
    <name type="scientific">Candidatus Intestinimonas merdavium</name>
    <dbReference type="NCBI Taxonomy" id="2838622"/>
    <lineage>
        <taxon>Bacteria</taxon>
        <taxon>Bacillati</taxon>
        <taxon>Bacillota</taxon>
        <taxon>Clostridia</taxon>
        <taxon>Eubacteriales</taxon>
        <taxon>Intestinimonas</taxon>
    </lineage>
</organism>
<keyword evidence="6" id="KW-0963">Cytoplasm</keyword>
<dbReference type="GO" id="GO:0046872">
    <property type="term" value="F:metal ion binding"/>
    <property type="evidence" value="ECO:0007669"/>
    <property type="project" value="UniProtKB-KW"/>
</dbReference>
<dbReference type="PANTHER" id="PTHR30612:SF0">
    <property type="entry name" value="CHLOROPLAST PROTEIN-TRANSPORTING ATPASE"/>
    <property type="match status" value="1"/>
</dbReference>
<dbReference type="SUPFAM" id="SSF81886">
    <property type="entry name" value="Helical scaffold and wing domains of SecA"/>
    <property type="match status" value="1"/>
</dbReference>
<dbReference type="Pfam" id="PF07516">
    <property type="entry name" value="SecA_SW"/>
    <property type="match status" value="1"/>
</dbReference>
<protein>
    <submittedName>
        <fullName evidence="16">SEC-C domain-containing protein</fullName>
    </submittedName>
</protein>
<evidence type="ECO:0000256" key="2">
    <source>
        <dbReference type="ARBA" id="ARBA00004170"/>
    </source>
</evidence>
<evidence type="ECO:0000256" key="13">
    <source>
        <dbReference type="ARBA" id="ARBA00023010"/>
    </source>
</evidence>
<keyword evidence="10" id="KW-0067">ATP-binding</keyword>
<dbReference type="EMBL" id="DXCX01000029">
    <property type="protein sequence ID" value="HIY72878.1"/>
    <property type="molecule type" value="Genomic_DNA"/>
</dbReference>
<dbReference type="Proteomes" id="UP000886824">
    <property type="component" value="Unassembled WGS sequence"/>
</dbReference>
<sequence>GVTVARESKTLATITFQNYFRLYDKLSGMTGTAMTEEDEFNGTYSLDVVEIPTNKPLARIDHHDVVYKNEAGKYRAIINQIKECHEKGQPVLVGTISIEKSEMLSGMLKKAGLKHNVLNAKNHEKEAEIVAQAGKFGAITVATNMAGRGTDIMLGGNAEYLAKADLKKAGLSDELIAEATGFAETDNQDILNARTLFSDAEAKYKAEIKPEADKVRAVGGLFILGTERHESRRIDNQLRGRAGRQGDPGESRFYLSLEDDIMRLFGSERVMGMMEKLGVDEDTPIEQKMLSNAIESAQRQVESKNFQQRKNVLEYDDVMNTQREVIYKQRRQVLDGEDMKASMENMIRTTIHNAIRGHMGEQKHMDAESFREALAPFRGVFLLPDELKLTDEELQKYGFEELCSLVEERAFDIYQKKEQALGSSLMRELERVMMLRVVDEYWMDHLDNMNELRQGIGLRAYGQEDPVVAYKREGYEMFEEMIAAIQEETVRRVFIVRVQAKNGESTVERKRVAKVTGTSGGDGSVRQQPVVHKGVKIGRNDPCPCGSGLKWKKCTCKEYHPDQQ</sequence>
<comment type="similarity">
    <text evidence="3">Belongs to the SecA family.</text>
</comment>